<gene>
    <name evidence="1" type="ORF">SCOCK_100135</name>
</gene>
<dbReference type="Proteomes" id="UP001152519">
    <property type="component" value="Unassembled WGS sequence"/>
</dbReference>
<dbReference type="EMBL" id="CAJSLV010000002">
    <property type="protein sequence ID" value="CAG6391069.1"/>
    <property type="molecule type" value="Genomic_DNA"/>
</dbReference>
<keyword evidence="2" id="KW-1185">Reference proteome</keyword>
<dbReference type="RefSeq" id="WP_251484380.1">
    <property type="nucleotide sequence ID" value="NZ_CAJSLV010000002.1"/>
</dbReference>
<evidence type="ECO:0000313" key="2">
    <source>
        <dbReference type="Proteomes" id="UP001152519"/>
    </source>
</evidence>
<comment type="caution">
    <text evidence="1">The sequence shown here is derived from an EMBL/GenBank/DDBJ whole genome shotgun (WGS) entry which is preliminary data.</text>
</comment>
<reference evidence="1" key="1">
    <citation type="submission" date="2021-05" db="EMBL/GenBank/DDBJ databases">
        <authorList>
            <person name="Arsene-Ploetze F."/>
        </authorList>
    </citation>
    <scope>NUCLEOTIDE SEQUENCE</scope>
    <source>
        <strain evidence="1">DSM 42138</strain>
    </source>
</reference>
<proteinExistence type="predicted"/>
<name>A0A9W4DPB0_9ACTN</name>
<organism evidence="1 2">
    <name type="scientific">Actinacidiphila cocklensis</name>
    <dbReference type="NCBI Taxonomy" id="887465"/>
    <lineage>
        <taxon>Bacteria</taxon>
        <taxon>Bacillati</taxon>
        <taxon>Actinomycetota</taxon>
        <taxon>Actinomycetes</taxon>
        <taxon>Kitasatosporales</taxon>
        <taxon>Streptomycetaceae</taxon>
        <taxon>Actinacidiphila</taxon>
    </lineage>
</organism>
<protein>
    <submittedName>
        <fullName evidence="1">Uncharacterized protein</fullName>
    </submittedName>
</protein>
<sequence length="270" mass="29921">MRTIVWCEGCRRGSDAADPGLALDGLRLCAQCLRLLARRIEELPHMYEECGRALGGSVPSGVREHTSGGPLPGMTINATAVEVRTEILGTLSAWSGLVAEQREVRAPRRAVDQLAGFLLRHLRWLAAHPAAGDAAQEVARLARAARRAVAAEPVRRVQVGGCVEPDCPGRIVATLRDGGLDERMRIRCDADPDHSWTAAEWTLLRRALPDAAAEERWLTAQDISRLWDTPVGTVYRLASEHRWPRRSRGGRTYYSELAPHAHFTRHPRRT</sequence>
<accession>A0A9W4DPB0</accession>
<evidence type="ECO:0000313" key="1">
    <source>
        <dbReference type="EMBL" id="CAG6391069.1"/>
    </source>
</evidence>
<dbReference type="AlphaFoldDB" id="A0A9W4DPB0"/>